<dbReference type="Proteomes" id="UP000680158">
    <property type="component" value="Unassembled WGS sequence"/>
</dbReference>
<evidence type="ECO:0000256" key="5">
    <source>
        <dbReference type="ARBA" id="ARBA00023136"/>
    </source>
</evidence>
<evidence type="ECO:0000256" key="4">
    <source>
        <dbReference type="ARBA" id="ARBA00022989"/>
    </source>
</evidence>
<comment type="subcellular location">
    <subcellularLocation>
        <location evidence="1">Cell membrane</location>
        <topology evidence="1">Multi-pass membrane protein</topology>
    </subcellularLocation>
</comment>
<sequence length="184" mass="21089">MNHSPTSRNTQTAQINSTPSLKRRLVCMIIYEAALVFGVIFFASFIFDVTTQSKSALSLRLAREVFLFFVIGSYFVFFWRRGGQTLAMQTWRIKLVNDDFSRIPLTKAIVRYCLAWLWFLPGLVVAYQLNLKNAQLAIPVVIGFCCWAATALFTKDGQFLHDKLAKTRLIEIPKPEKKLESDQI</sequence>
<evidence type="ECO:0000256" key="2">
    <source>
        <dbReference type="ARBA" id="ARBA00022475"/>
    </source>
</evidence>
<keyword evidence="4 6" id="KW-1133">Transmembrane helix</keyword>
<organism evidence="8 9">
    <name type="scientific">Undibacterium baiyunense</name>
    <dbReference type="NCBI Taxonomy" id="2828731"/>
    <lineage>
        <taxon>Bacteria</taxon>
        <taxon>Pseudomonadati</taxon>
        <taxon>Pseudomonadota</taxon>
        <taxon>Betaproteobacteria</taxon>
        <taxon>Burkholderiales</taxon>
        <taxon>Oxalobacteraceae</taxon>
        <taxon>Undibacterium</taxon>
    </lineage>
</organism>
<evidence type="ECO:0000256" key="1">
    <source>
        <dbReference type="ARBA" id="ARBA00004651"/>
    </source>
</evidence>
<dbReference type="Pfam" id="PF06271">
    <property type="entry name" value="RDD"/>
    <property type="match status" value="1"/>
</dbReference>
<dbReference type="InterPro" id="IPR010432">
    <property type="entry name" value="RDD"/>
</dbReference>
<evidence type="ECO:0000256" key="6">
    <source>
        <dbReference type="SAM" id="Phobius"/>
    </source>
</evidence>
<accession>A0A941I2T8</accession>
<feature type="transmembrane region" description="Helical" evidence="6">
    <location>
        <begin position="59"/>
        <end position="79"/>
    </location>
</feature>
<feature type="domain" description="RDD" evidence="7">
    <location>
        <begin position="19"/>
        <end position="166"/>
    </location>
</feature>
<keyword evidence="3 6" id="KW-0812">Transmembrane</keyword>
<dbReference type="EMBL" id="JAGSPM010000001">
    <property type="protein sequence ID" value="MBR7745354.1"/>
    <property type="molecule type" value="Genomic_DNA"/>
</dbReference>
<dbReference type="AlphaFoldDB" id="A0A941I2T8"/>
<keyword evidence="9" id="KW-1185">Reference proteome</keyword>
<dbReference type="InterPro" id="IPR051791">
    <property type="entry name" value="Pra-immunoreactive"/>
</dbReference>
<feature type="transmembrane region" description="Helical" evidence="6">
    <location>
        <begin position="136"/>
        <end position="154"/>
    </location>
</feature>
<evidence type="ECO:0000259" key="7">
    <source>
        <dbReference type="Pfam" id="PF06271"/>
    </source>
</evidence>
<feature type="transmembrane region" description="Helical" evidence="6">
    <location>
        <begin position="109"/>
        <end position="130"/>
    </location>
</feature>
<comment type="caution">
    <text evidence="8">The sequence shown here is derived from an EMBL/GenBank/DDBJ whole genome shotgun (WGS) entry which is preliminary data.</text>
</comment>
<proteinExistence type="predicted"/>
<feature type="transmembrane region" description="Helical" evidence="6">
    <location>
        <begin position="25"/>
        <end position="47"/>
    </location>
</feature>
<evidence type="ECO:0000313" key="8">
    <source>
        <dbReference type="EMBL" id="MBR7745354.1"/>
    </source>
</evidence>
<keyword evidence="2" id="KW-1003">Cell membrane</keyword>
<evidence type="ECO:0000256" key="3">
    <source>
        <dbReference type="ARBA" id="ARBA00022692"/>
    </source>
</evidence>
<name>A0A941I2T8_9BURK</name>
<reference evidence="8 9" key="1">
    <citation type="submission" date="2021-04" db="EMBL/GenBank/DDBJ databases">
        <title>novel species isolated from subtropical streams in China.</title>
        <authorList>
            <person name="Lu H."/>
        </authorList>
    </citation>
    <scope>NUCLEOTIDE SEQUENCE [LARGE SCALE GENOMIC DNA]</scope>
    <source>
        <strain evidence="8 9">BYS107W</strain>
    </source>
</reference>
<dbReference type="RefSeq" id="WP_212682786.1">
    <property type="nucleotide sequence ID" value="NZ_JAGSPM010000001.1"/>
</dbReference>
<dbReference type="GO" id="GO:0005886">
    <property type="term" value="C:plasma membrane"/>
    <property type="evidence" value="ECO:0007669"/>
    <property type="project" value="UniProtKB-SubCell"/>
</dbReference>
<evidence type="ECO:0000313" key="9">
    <source>
        <dbReference type="Proteomes" id="UP000680158"/>
    </source>
</evidence>
<dbReference type="PANTHER" id="PTHR36115">
    <property type="entry name" value="PROLINE-RICH ANTIGEN HOMOLOG-RELATED"/>
    <property type="match status" value="1"/>
</dbReference>
<protein>
    <submittedName>
        <fullName evidence="8">RDD family protein</fullName>
    </submittedName>
</protein>
<keyword evidence="5 6" id="KW-0472">Membrane</keyword>
<dbReference type="PANTHER" id="PTHR36115:SF10">
    <property type="entry name" value="RDD DOMAIN-CONTAINING PROTEIN"/>
    <property type="match status" value="1"/>
</dbReference>
<gene>
    <name evidence="8" type="ORF">KDM92_02060</name>
</gene>